<evidence type="ECO:0000313" key="3">
    <source>
        <dbReference type="Proteomes" id="UP000216188"/>
    </source>
</evidence>
<sequence>MTPGDHIEDGGRAQDEVIAGEYVLGVLSAEARQRVDQRMKSDQNFSLLVQRWQSNFSSFDEDYQQATPGAAVFAQIEGRLFGAPQSTAATGLLDAASFWRWVSLATSFVAVAALVYASGVFQPSSSRGLVVAQLSAPDNRVNLLASFDASSGRLRIVPVAAGRAQEKSLQLWFVPGSGNPQSLGVFEPNADGELLIPADLRQTIGAGATLAVSLEPFGGSRTGLPTGPIVASGTARQL</sequence>
<dbReference type="PANTHER" id="PTHR37461">
    <property type="entry name" value="ANTI-SIGMA-K FACTOR RSKA"/>
    <property type="match status" value="1"/>
</dbReference>
<comment type="caution">
    <text evidence="2">The sequence shown here is derived from an EMBL/GenBank/DDBJ whole genome shotgun (WGS) entry which is preliminary data.</text>
</comment>
<dbReference type="GO" id="GO:0016989">
    <property type="term" value="F:sigma factor antagonist activity"/>
    <property type="evidence" value="ECO:0007669"/>
    <property type="project" value="TreeGrafter"/>
</dbReference>
<dbReference type="InterPro" id="IPR018764">
    <property type="entry name" value="RskA_C"/>
</dbReference>
<evidence type="ECO:0000313" key="2">
    <source>
        <dbReference type="EMBL" id="OYR22587.1"/>
    </source>
</evidence>
<evidence type="ECO:0000259" key="1">
    <source>
        <dbReference type="Pfam" id="PF10099"/>
    </source>
</evidence>
<dbReference type="STRING" id="419475.A8A54_20795"/>
<name>A0A256G637_9HYPH</name>
<proteinExistence type="predicted"/>
<dbReference type="GO" id="GO:0006417">
    <property type="term" value="P:regulation of translation"/>
    <property type="evidence" value="ECO:0007669"/>
    <property type="project" value="TreeGrafter"/>
</dbReference>
<dbReference type="Proteomes" id="UP000216188">
    <property type="component" value="Unassembled WGS sequence"/>
</dbReference>
<dbReference type="RefSeq" id="WP_094544430.1">
    <property type="nucleotide sequence ID" value="NZ_JBHEEM010000004.1"/>
</dbReference>
<dbReference type="PANTHER" id="PTHR37461:SF1">
    <property type="entry name" value="ANTI-SIGMA-K FACTOR RSKA"/>
    <property type="match status" value="1"/>
</dbReference>
<organism evidence="2 3">
    <name type="scientific">Brucella pseudogrignonensis</name>
    <dbReference type="NCBI Taxonomy" id="419475"/>
    <lineage>
        <taxon>Bacteria</taxon>
        <taxon>Pseudomonadati</taxon>
        <taxon>Pseudomonadota</taxon>
        <taxon>Alphaproteobacteria</taxon>
        <taxon>Hyphomicrobiales</taxon>
        <taxon>Brucellaceae</taxon>
        <taxon>Brucella/Ochrobactrum group</taxon>
        <taxon>Brucella</taxon>
    </lineage>
</organism>
<reference evidence="2 3" key="1">
    <citation type="submission" date="2017-07" db="EMBL/GenBank/DDBJ databases">
        <title>Phylogenetic study on the rhizospheric bacterium Ochrobactrum sp. A44.</title>
        <authorList>
            <person name="Krzyzanowska D.M."/>
            <person name="Ossowicki A."/>
            <person name="Rajewska M."/>
            <person name="Maciag T."/>
            <person name="Kaczynski Z."/>
            <person name="Czerwicka M."/>
            <person name="Jafra S."/>
        </authorList>
    </citation>
    <scope>NUCLEOTIDE SEQUENCE [LARGE SCALE GENOMIC DNA]</scope>
    <source>
        <strain evidence="2 3">CCUG 30717</strain>
    </source>
</reference>
<feature type="domain" description="Anti-sigma K factor RskA C-terminal" evidence="1">
    <location>
        <begin position="109"/>
        <end position="229"/>
    </location>
</feature>
<dbReference type="InterPro" id="IPR051474">
    <property type="entry name" value="Anti-sigma-K/W_factor"/>
</dbReference>
<protein>
    <submittedName>
        <fullName evidence="2">Anti-sigma-K factor rskA family protein</fullName>
    </submittedName>
</protein>
<dbReference type="GO" id="GO:0005886">
    <property type="term" value="C:plasma membrane"/>
    <property type="evidence" value="ECO:0007669"/>
    <property type="project" value="InterPro"/>
</dbReference>
<accession>A0A256G637</accession>
<gene>
    <name evidence="2" type="ORF">CEV34_4419</name>
</gene>
<keyword evidence="3" id="KW-1185">Reference proteome</keyword>
<dbReference type="AlphaFoldDB" id="A0A256G637"/>
<dbReference type="EMBL" id="NNRM01000044">
    <property type="protein sequence ID" value="OYR22587.1"/>
    <property type="molecule type" value="Genomic_DNA"/>
</dbReference>
<dbReference type="Pfam" id="PF10099">
    <property type="entry name" value="RskA_C"/>
    <property type="match status" value="1"/>
</dbReference>